<dbReference type="Proteomes" id="UP000830115">
    <property type="component" value="Chromosome"/>
</dbReference>
<reference evidence="5" key="1">
    <citation type="submission" date="2021-10" db="EMBL/GenBank/DDBJ databases">
        <title>Streptomyces nigrumlapis sp.nov.,an antimicrobial producing actinobacterium isolated from Black Gobi rocks.</title>
        <authorList>
            <person name="Wen Y."/>
            <person name="Zhang W."/>
            <person name="Liu X.G."/>
        </authorList>
    </citation>
    <scope>NUCLEOTIDE SEQUENCE</scope>
    <source>
        <strain evidence="5">ST13-2-2</strain>
    </source>
</reference>
<evidence type="ECO:0000256" key="2">
    <source>
        <dbReference type="ARBA" id="ARBA00023015"/>
    </source>
</evidence>
<dbReference type="SUPFAM" id="SSF46785">
    <property type="entry name" value="Winged helix' DNA-binding domain"/>
    <property type="match status" value="1"/>
</dbReference>
<feature type="domain" description="HTH lysR-type" evidence="4">
    <location>
        <begin position="3"/>
        <end position="60"/>
    </location>
</feature>
<dbReference type="Gene3D" id="1.10.10.10">
    <property type="entry name" value="Winged helix-like DNA-binding domain superfamily/Winged helix DNA-binding domain"/>
    <property type="match status" value="1"/>
</dbReference>
<organism evidence="5 6">
    <name type="scientific">Streptomyces halobius</name>
    <dbReference type="NCBI Taxonomy" id="2879846"/>
    <lineage>
        <taxon>Bacteria</taxon>
        <taxon>Bacillati</taxon>
        <taxon>Actinomycetota</taxon>
        <taxon>Actinomycetes</taxon>
        <taxon>Kitasatosporales</taxon>
        <taxon>Streptomycetaceae</taxon>
        <taxon>Streptomyces</taxon>
    </lineage>
</organism>
<comment type="similarity">
    <text evidence="1">Belongs to the LysR transcriptional regulatory family.</text>
</comment>
<dbReference type="PROSITE" id="PS50931">
    <property type="entry name" value="HTH_LYSR"/>
    <property type="match status" value="1"/>
</dbReference>
<dbReference type="Pfam" id="PF00126">
    <property type="entry name" value="HTH_1"/>
    <property type="match status" value="1"/>
</dbReference>
<keyword evidence="6" id="KW-1185">Reference proteome</keyword>
<name>A0ABY4M4K0_9ACTN</name>
<proteinExistence type="inferred from homology"/>
<dbReference type="InterPro" id="IPR036390">
    <property type="entry name" value="WH_DNA-bd_sf"/>
</dbReference>
<dbReference type="InterPro" id="IPR036388">
    <property type="entry name" value="WH-like_DNA-bd_sf"/>
</dbReference>
<keyword evidence="2" id="KW-0805">Transcription regulation</keyword>
<gene>
    <name evidence="5" type="ORF">K9S39_09865</name>
</gene>
<dbReference type="PANTHER" id="PTHR30126">
    <property type="entry name" value="HTH-TYPE TRANSCRIPTIONAL REGULATOR"/>
    <property type="match status" value="1"/>
</dbReference>
<protein>
    <submittedName>
        <fullName evidence="5">LysR family transcriptional regulator</fullName>
    </submittedName>
</protein>
<evidence type="ECO:0000256" key="3">
    <source>
        <dbReference type="ARBA" id="ARBA00023163"/>
    </source>
</evidence>
<keyword evidence="3" id="KW-0804">Transcription</keyword>
<evidence type="ECO:0000313" key="5">
    <source>
        <dbReference type="EMBL" id="UQA92113.1"/>
    </source>
</evidence>
<dbReference type="PANTHER" id="PTHR30126:SF39">
    <property type="entry name" value="HTH-TYPE TRANSCRIPTIONAL REGULATOR CYSL"/>
    <property type="match status" value="1"/>
</dbReference>
<dbReference type="RefSeq" id="WP_248862964.1">
    <property type="nucleotide sequence ID" value="NZ_CP086322.1"/>
</dbReference>
<dbReference type="InterPro" id="IPR000847">
    <property type="entry name" value="LysR_HTH_N"/>
</dbReference>
<evidence type="ECO:0000259" key="4">
    <source>
        <dbReference type="PROSITE" id="PS50931"/>
    </source>
</evidence>
<sequence length="102" mass="10921">MEIEISDLRLLRAVAETGSLAGAARELGTHQGNLSRRLQRIERTTSLIVFHRSHHGATPTAAGRLLLHGADALLPLVDQLLAVTARAPHADPHTPSSTPREG</sequence>
<dbReference type="EMBL" id="CP086322">
    <property type="protein sequence ID" value="UQA92113.1"/>
    <property type="molecule type" value="Genomic_DNA"/>
</dbReference>
<accession>A0ABY4M4K0</accession>
<evidence type="ECO:0000256" key="1">
    <source>
        <dbReference type="ARBA" id="ARBA00009437"/>
    </source>
</evidence>
<evidence type="ECO:0000313" key="6">
    <source>
        <dbReference type="Proteomes" id="UP000830115"/>
    </source>
</evidence>